<dbReference type="STRING" id="6573.A0A210QVS6"/>
<dbReference type="SUPFAM" id="SSF52402">
    <property type="entry name" value="Adenine nucleotide alpha hydrolases-like"/>
    <property type="match status" value="1"/>
</dbReference>
<dbReference type="EMBL" id="NEDP02001616">
    <property type="protein sequence ID" value="OWF52857.1"/>
    <property type="molecule type" value="Genomic_DNA"/>
</dbReference>
<evidence type="ECO:0000313" key="3">
    <source>
        <dbReference type="Proteomes" id="UP000242188"/>
    </source>
</evidence>
<feature type="domain" description="UspA" evidence="1">
    <location>
        <begin position="5"/>
        <end position="150"/>
    </location>
</feature>
<name>A0A210QVS6_MIZYE</name>
<gene>
    <name evidence="2" type="ORF">KP79_PYT15028</name>
</gene>
<organism evidence="2 3">
    <name type="scientific">Mizuhopecten yessoensis</name>
    <name type="common">Japanese scallop</name>
    <name type="synonym">Patinopecten yessoensis</name>
    <dbReference type="NCBI Taxonomy" id="6573"/>
    <lineage>
        <taxon>Eukaryota</taxon>
        <taxon>Metazoa</taxon>
        <taxon>Spiralia</taxon>
        <taxon>Lophotrochozoa</taxon>
        <taxon>Mollusca</taxon>
        <taxon>Bivalvia</taxon>
        <taxon>Autobranchia</taxon>
        <taxon>Pteriomorphia</taxon>
        <taxon>Pectinida</taxon>
        <taxon>Pectinoidea</taxon>
        <taxon>Pectinidae</taxon>
        <taxon>Mizuhopecten</taxon>
    </lineage>
</organism>
<dbReference type="CDD" id="cd23659">
    <property type="entry name" value="USP_At3g01520-like"/>
    <property type="match status" value="1"/>
</dbReference>
<accession>A0A210QVS6</accession>
<dbReference type="Gene3D" id="3.40.50.620">
    <property type="entry name" value="HUPs"/>
    <property type="match status" value="1"/>
</dbReference>
<dbReference type="InterPro" id="IPR014729">
    <property type="entry name" value="Rossmann-like_a/b/a_fold"/>
</dbReference>
<keyword evidence="3" id="KW-1185">Reference proteome</keyword>
<proteinExistence type="predicted"/>
<protein>
    <recommendedName>
        <fullName evidence="1">UspA domain-containing protein</fullName>
    </recommendedName>
</protein>
<dbReference type="InterPro" id="IPR006016">
    <property type="entry name" value="UspA"/>
</dbReference>
<dbReference type="Pfam" id="PF00582">
    <property type="entry name" value="Usp"/>
    <property type="match status" value="1"/>
</dbReference>
<dbReference type="InterPro" id="IPR006015">
    <property type="entry name" value="Universal_stress_UspA"/>
</dbReference>
<dbReference type="PRINTS" id="PR01438">
    <property type="entry name" value="UNVRSLSTRESS"/>
</dbReference>
<dbReference type="Proteomes" id="UP000242188">
    <property type="component" value="Unassembled WGS sequence"/>
</dbReference>
<evidence type="ECO:0000259" key="1">
    <source>
        <dbReference type="Pfam" id="PF00582"/>
    </source>
</evidence>
<dbReference type="AlphaFoldDB" id="A0A210QVS6"/>
<evidence type="ECO:0000313" key="2">
    <source>
        <dbReference type="EMBL" id="OWF52857.1"/>
    </source>
</evidence>
<dbReference type="OrthoDB" id="843225at2759"/>
<sequence length="153" mass="17155">MTDGRIVLIAMDGSGHADHAFTYYKDNLYRENDELVIVYCAEYKSFNKHQSLTMISIDPTLVTNLLLEEEKEINKVAEKFEALVKDHKMKGRLIRVGGEPGPGICKVAVEQNADFIITGSRGLGTVRRTLLGSVSDYIVHHAHVPVLICRRKT</sequence>
<dbReference type="PANTHER" id="PTHR46989:SF3">
    <property type="entry name" value="USPA DOMAIN-CONTAINING PROTEIN"/>
    <property type="match status" value="1"/>
</dbReference>
<comment type="caution">
    <text evidence="2">The sequence shown here is derived from an EMBL/GenBank/DDBJ whole genome shotgun (WGS) entry which is preliminary data.</text>
</comment>
<dbReference type="PANTHER" id="PTHR46989">
    <property type="entry name" value="USP DOMAIN-CONTAINING PROTEIN"/>
    <property type="match status" value="1"/>
</dbReference>
<reference evidence="2 3" key="1">
    <citation type="journal article" date="2017" name="Nat. Ecol. Evol.">
        <title>Scallop genome provides insights into evolution of bilaterian karyotype and development.</title>
        <authorList>
            <person name="Wang S."/>
            <person name="Zhang J."/>
            <person name="Jiao W."/>
            <person name="Li J."/>
            <person name="Xun X."/>
            <person name="Sun Y."/>
            <person name="Guo X."/>
            <person name="Huan P."/>
            <person name="Dong B."/>
            <person name="Zhang L."/>
            <person name="Hu X."/>
            <person name="Sun X."/>
            <person name="Wang J."/>
            <person name="Zhao C."/>
            <person name="Wang Y."/>
            <person name="Wang D."/>
            <person name="Huang X."/>
            <person name="Wang R."/>
            <person name="Lv J."/>
            <person name="Li Y."/>
            <person name="Zhang Z."/>
            <person name="Liu B."/>
            <person name="Lu W."/>
            <person name="Hui Y."/>
            <person name="Liang J."/>
            <person name="Zhou Z."/>
            <person name="Hou R."/>
            <person name="Li X."/>
            <person name="Liu Y."/>
            <person name="Li H."/>
            <person name="Ning X."/>
            <person name="Lin Y."/>
            <person name="Zhao L."/>
            <person name="Xing Q."/>
            <person name="Dou J."/>
            <person name="Li Y."/>
            <person name="Mao J."/>
            <person name="Guo H."/>
            <person name="Dou H."/>
            <person name="Li T."/>
            <person name="Mu C."/>
            <person name="Jiang W."/>
            <person name="Fu Q."/>
            <person name="Fu X."/>
            <person name="Miao Y."/>
            <person name="Liu J."/>
            <person name="Yu Q."/>
            <person name="Li R."/>
            <person name="Liao H."/>
            <person name="Li X."/>
            <person name="Kong Y."/>
            <person name="Jiang Z."/>
            <person name="Chourrout D."/>
            <person name="Li R."/>
            <person name="Bao Z."/>
        </authorList>
    </citation>
    <scope>NUCLEOTIDE SEQUENCE [LARGE SCALE GENOMIC DNA]</scope>
    <source>
        <strain evidence="2 3">PY_sf001</strain>
    </source>
</reference>